<dbReference type="InterPro" id="IPR013611">
    <property type="entry name" value="Transp-assoc_OB_typ2"/>
</dbReference>
<dbReference type="Pfam" id="PF08402">
    <property type="entry name" value="TOBE_2"/>
    <property type="match status" value="1"/>
</dbReference>
<sequence>MTDFSVELRGIQKRYGTVTAVESMDLSVRESEFLSFLGPSGCGKTTTLRMIAGLEHPSAGDIYIRGKRMNDVPIHKRNIGIVFQNYALFPHRTVHANIAFGLRYRRCSRSDIDKRVADVLSLVQLDGMAKRYPAELSGGQQQRVALARAIVIRPDLLLLDEPLSALDANLREDMRVELKQIQRETGITTLFITHDQSEALAMSDRVAVMSRGRVEQLDKPQIIYNQPSTQFCASFLGNANLLEGRIQGGEPGAWEVLSHGHTWLSASTAAWQRNAAVTLVMRAEHFQASDNRQAPNTVGVTVRNVDYLGVSAHYIAQTDEGLTLELFGSVGRAPLETGSRLDVCIDAGQVVLLPAKNP</sequence>
<evidence type="ECO:0000256" key="3">
    <source>
        <dbReference type="ARBA" id="ARBA00022741"/>
    </source>
</evidence>
<dbReference type="PANTHER" id="PTHR42781:SF4">
    <property type="entry name" value="SPERMIDINE_PUTRESCINE IMPORT ATP-BINDING PROTEIN POTA"/>
    <property type="match status" value="1"/>
</dbReference>
<dbReference type="RefSeq" id="WP_129971520.1">
    <property type="nucleotide sequence ID" value="NZ_JACCEW010000009.1"/>
</dbReference>
<dbReference type="PROSITE" id="PS50893">
    <property type="entry name" value="ABC_TRANSPORTER_2"/>
    <property type="match status" value="1"/>
</dbReference>
<dbReference type="OrthoDB" id="5298774at2"/>
<dbReference type="GO" id="GO:0022857">
    <property type="term" value="F:transmembrane transporter activity"/>
    <property type="evidence" value="ECO:0007669"/>
    <property type="project" value="InterPro"/>
</dbReference>
<dbReference type="InterPro" id="IPR027417">
    <property type="entry name" value="P-loop_NTPase"/>
</dbReference>
<dbReference type="PANTHER" id="PTHR42781">
    <property type="entry name" value="SPERMIDINE/PUTRESCINE IMPORT ATP-BINDING PROTEIN POTA"/>
    <property type="match status" value="1"/>
</dbReference>
<keyword evidence="3" id="KW-0547">Nucleotide-binding</keyword>
<keyword evidence="7" id="KW-1185">Reference proteome</keyword>
<dbReference type="PROSITE" id="PS00211">
    <property type="entry name" value="ABC_TRANSPORTER_1"/>
    <property type="match status" value="1"/>
</dbReference>
<evidence type="ECO:0000256" key="2">
    <source>
        <dbReference type="ARBA" id="ARBA00022475"/>
    </source>
</evidence>
<comment type="caution">
    <text evidence="6">The sequence shown here is derived from an EMBL/GenBank/DDBJ whole genome shotgun (WGS) entry which is preliminary data.</text>
</comment>
<dbReference type="SUPFAM" id="SSF52540">
    <property type="entry name" value="P-loop containing nucleoside triphosphate hydrolases"/>
    <property type="match status" value="1"/>
</dbReference>
<dbReference type="InterPro" id="IPR003439">
    <property type="entry name" value="ABC_transporter-like_ATP-bd"/>
</dbReference>
<accession>A0A853FDP6</accession>
<keyword evidence="4 6" id="KW-0067">ATP-binding</keyword>
<evidence type="ECO:0000313" key="6">
    <source>
        <dbReference type="EMBL" id="NYT39004.1"/>
    </source>
</evidence>
<dbReference type="GO" id="GO:0043190">
    <property type="term" value="C:ATP-binding cassette (ABC) transporter complex"/>
    <property type="evidence" value="ECO:0007669"/>
    <property type="project" value="InterPro"/>
</dbReference>
<gene>
    <name evidence="6" type="ORF">H0A68_19190</name>
</gene>
<name>A0A853FDP6_9BURK</name>
<dbReference type="InterPro" id="IPR008995">
    <property type="entry name" value="Mo/tungstate-bd_C_term_dom"/>
</dbReference>
<reference evidence="6 7" key="1">
    <citation type="submission" date="2020-07" db="EMBL/GenBank/DDBJ databases">
        <title>Taxonomic revisions and descriptions of new bacterial species based on genomic comparisons in the high-G+C-content subgroup of the family Alcaligenaceae.</title>
        <authorList>
            <person name="Szabo A."/>
            <person name="Felfoldi T."/>
        </authorList>
    </citation>
    <scope>NUCLEOTIDE SEQUENCE [LARGE SCALE GENOMIC DNA]</scope>
    <source>
        <strain evidence="6 7">DSM 25264</strain>
    </source>
</reference>
<evidence type="ECO:0000259" key="5">
    <source>
        <dbReference type="PROSITE" id="PS50893"/>
    </source>
</evidence>
<dbReference type="InterPro" id="IPR050093">
    <property type="entry name" value="ABC_SmlMolc_Importer"/>
</dbReference>
<dbReference type="Proteomes" id="UP000580517">
    <property type="component" value="Unassembled WGS sequence"/>
</dbReference>
<dbReference type="EMBL" id="JACCEW010000009">
    <property type="protein sequence ID" value="NYT39004.1"/>
    <property type="molecule type" value="Genomic_DNA"/>
</dbReference>
<dbReference type="Gene3D" id="2.40.50.100">
    <property type="match status" value="1"/>
</dbReference>
<evidence type="ECO:0000313" key="7">
    <source>
        <dbReference type="Proteomes" id="UP000580517"/>
    </source>
</evidence>
<dbReference type="Gene3D" id="3.40.50.300">
    <property type="entry name" value="P-loop containing nucleotide triphosphate hydrolases"/>
    <property type="match status" value="1"/>
</dbReference>
<dbReference type="GO" id="GO:0005524">
    <property type="term" value="F:ATP binding"/>
    <property type="evidence" value="ECO:0007669"/>
    <property type="project" value="UniProtKB-KW"/>
</dbReference>
<dbReference type="FunFam" id="3.40.50.300:FF:000425">
    <property type="entry name" value="Probable ABC transporter, ATP-binding subunit"/>
    <property type="match status" value="1"/>
</dbReference>
<feature type="domain" description="ABC transporter" evidence="5">
    <location>
        <begin position="6"/>
        <end position="236"/>
    </location>
</feature>
<dbReference type="SUPFAM" id="SSF50331">
    <property type="entry name" value="MOP-like"/>
    <property type="match status" value="1"/>
</dbReference>
<evidence type="ECO:0000256" key="4">
    <source>
        <dbReference type="ARBA" id="ARBA00022840"/>
    </source>
</evidence>
<proteinExistence type="predicted"/>
<organism evidence="6 7">
    <name type="scientific">Allopusillimonas soli</name>
    <dbReference type="NCBI Taxonomy" id="659016"/>
    <lineage>
        <taxon>Bacteria</taxon>
        <taxon>Pseudomonadati</taxon>
        <taxon>Pseudomonadota</taxon>
        <taxon>Betaproteobacteria</taxon>
        <taxon>Burkholderiales</taxon>
        <taxon>Alcaligenaceae</taxon>
        <taxon>Allopusillimonas</taxon>
    </lineage>
</organism>
<dbReference type="SMART" id="SM00382">
    <property type="entry name" value="AAA"/>
    <property type="match status" value="1"/>
</dbReference>
<dbReference type="InterPro" id="IPR017871">
    <property type="entry name" value="ABC_transporter-like_CS"/>
</dbReference>
<keyword evidence="2" id="KW-1003">Cell membrane</keyword>
<protein>
    <submittedName>
        <fullName evidence="6">ABC transporter ATP-binding protein</fullName>
    </submittedName>
</protein>
<dbReference type="GO" id="GO:0015697">
    <property type="term" value="P:quaternary ammonium group transport"/>
    <property type="evidence" value="ECO:0007669"/>
    <property type="project" value="UniProtKB-ARBA"/>
</dbReference>
<dbReference type="Pfam" id="PF00005">
    <property type="entry name" value="ABC_tran"/>
    <property type="match status" value="1"/>
</dbReference>
<keyword evidence="2" id="KW-0472">Membrane</keyword>
<dbReference type="InterPro" id="IPR003593">
    <property type="entry name" value="AAA+_ATPase"/>
</dbReference>
<keyword evidence="1" id="KW-0813">Transport</keyword>
<dbReference type="GO" id="GO:0016887">
    <property type="term" value="F:ATP hydrolysis activity"/>
    <property type="evidence" value="ECO:0007669"/>
    <property type="project" value="InterPro"/>
</dbReference>
<evidence type="ECO:0000256" key="1">
    <source>
        <dbReference type="ARBA" id="ARBA00022448"/>
    </source>
</evidence>
<dbReference type="AlphaFoldDB" id="A0A853FDP6"/>